<accession>A0A1V9Y530</accession>
<dbReference type="SUPFAM" id="SSF56112">
    <property type="entry name" value="Protein kinase-like (PK-like)"/>
    <property type="match status" value="1"/>
</dbReference>
<evidence type="ECO:0000313" key="22">
    <source>
        <dbReference type="EMBL" id="OQR80825.1"/>
    </source>
</evidence>
<comment type="subcellular location">
    <subcellularLocation>
        <location evidence="2">Golgi apparatus membrane</location>
        <topology evidence="2">Single-pass type I membrane protein</topology>
    </subcellularLocation>
</comment>
<keyword evidence="9" id="KW-0732">Signal</keyword>
<keyword evidence="10 18" id="KW-0547">Nucleotide-binding</keyword>
<keyword evidence="15 20" id="KW-0472">Membrane</keyword>
<dbReference type="STRING" id="1202772.A0A1V9Y530"/>
<evidence type="ECO:0000256" key="20">
    <source>
        <dbReference type="SAM" id="Phobius"/>
    </source>
</evidence>
<dbReference type="Gene3D" id="1.10.510.10">
    <property type="entry name" value="Transferase(Phosphotransferase) domain 1"/>
    <property type="match status" value="1"/>
</dbReference>
<comment type="caution">
    <text evidence="22">The sequence shown here is derived from an EMBL/GenBank/DDBJ whole genome shotgun (WGS) entry which is preliminary data.</text>
</comment>
<keyword evidence="13 20" id="KW-1133">Transmembrane helix</keyword>
<dbReference type="InterPro" id="IPR051131">
    <property type="entry name" value="NEK_Ser/Thr_kinase_NIMA"/>
</dbReference>
<dbReference type="InterPro" id="IPR000719">
    <property type="entry name" value="Prot_kinase_dom"/>
</dbReference>
<evidence type="ECO:0000256" key="18">
    <source>
        <dbReference type="PROSITE-ProRule" id="PRU10141"/>
    </source>
</evidence>
<comment type="similarity">
    <text evidence="4">Belongs to the protein kinase superfamily. NEK Ser/Thr protein kinase family. NIMA subfamily.</text>
</comment>
<dbReference type="PANTHER" id="PTHR44899">
    <property type="entry name" value="CAMK FAMILY PROTEIN KINASE"/>
    <property type="match status" value="1"/>
</dbReference>
<evidence type="ECO:0000256" key="1">
    <source>
        <dbReference type="ARBA" id="ARBA00002154"/>
    </source>
</evidence>
<dbReference type="FunFam" id="1.10.510.10:FF:000869">
    <property type="entry name" value="Nek protein kinase"/>
    <property type="match status" value="1"/>
</dbReference>
<dbReference type="InterPro" id="IPR017441">
    <property type="entry name" value="Protein_kinase_ATP_BS"/>
</dbReference>
<evidence type="ECO:0000256" key="7">
    <source>
        <dbReference type="ARBA" id="ARBA00022679"/>
    </source>
</evidence>
<evidence type="ECO:0000256" key="2">
    <source>
        <dbReference type="ARBA" id="ARBA00004614"/>
    </source>
</evidence>
<dbReference type="AlphaFoldDB" id="A0A1V9Y530"/>
<dbReference type="InterPro" id="IPR011009">
    <property type="entry name" value="Kinase-like_dom_sf"/>
</dbReference>
<dbReference type="GO" id="GO:0004674">
    <property type="term" value="F:protein serine/threonine kinase activity"/>
    <property type="evidence" value="ECO:0007669"/>
    <property type="project" value="UniProtKB-KW"/>
</dbReference>
<dbReference type="Pfam" id="PF00069">
    <property type="entry name" value="Pkinase"/>
    <property type="match status" value="1"/>
</dbReference>
<dbReference type="EC" id="2.7.11.1" evidence="5"/>
<feature type="region of interest" description="Disordered" evidence="19">
    <location>
        <begin position="420"/>
        <end position="443"/>
    </location>
</feature>
<dbReference type="FunFam" id="3.30.200.20:FF:000097">
    <property type="entry name" value="Probable serine/threonine-protein kinase nek1"/>
    <property type="match status" value="1"/>
</dbReference>
<dbReference type="PANTHER" id="PTHR44899:SF3">
    <property type="entry name" value="SERINE_THREONINE-PROTEIN KINASE NEK1"/>
    <property type="match status" value="1"/>
</dbReference>
<evidence type="ECO:0000256" key="19">
    <source>
        <dbReference type="SAM" id="MobiDB-lite"/>
    </source>
</evidence>
<evidence type="ECO:0000259" key="21">
    <source>
        <dbReference type="PROSITE" id="PS50011"/>
    </source>
</evidence>
<evidence type="ECO:0000313" key="23">
    <source>
        <dbReference type="Proteomes" id="UP000243579"/>
    </source>
</evidence>
<name>A0A1V9Y530_ACHHY</name>
<dbReference type="EMBL" id="JNBR01002870">
    <property type="protein sequence ID" value="OQR80825.1"/>
    <property type="molecule type" value="Genomic_DNA"/>
</dbReference>
<dbReference type="InterPro" id="IPR009653">
    <property type="entry name" value="Ksh1"/>
</dbReference>
<evidence type="ECO:0000256" key="3">
    <source>
        <dbReference type="ARBA" id="ARBA00008961"/>
    </source>
</evidence>
<comment type="similarity">
    <text evidence="3">Belongs to the KISH family.</text>
</comment>
<dbReference type="Pfam" id="PF06842">
    <property type="entry name" value="DUF1242"/>
    <property type="match status" value="1"/>
</dbReference>
<keyword evidence="14" id="KW-0333">Golgi apparatus</keyword>
<comment type="catalytic activity">
    <reaction evidence="17">
        <text>L-seryl-[protein] + ATP = O-phospho-L-seryl-[protein] + ADP + H(+)</text>
        <dbReference type="Rhea" id="RHEA:17989"/>
        <dbReference type="Rhea" id="RHEA-COMP:9863"/>
        <dbReference type="Rhea" id="RHEA-COMP:11604"/>
        <dbReference type="ChEBI" id="CHEBI:15378"/>
        <dbReference type="ChEBI" id="CHEBI:29999"/>
        <dbReference type="ChEBI" id="CHEBI:30616"/>
        <dbReference type="ChEBI" id="CHEBI:83421"/>
        <dbReference type="ChEBI" id="CHEBI:456216"/>
        <dbReference type="EC" id="2.7.11.1"/>
    </reaction>
</comment>
<keyword evidence="7" id="KW-0808">Transferase</keyword>
<feature type="binding site" evidence="18">
    <location>
        <position position="34"/>
    </location>
    <ligand>
        <name>ATP</name>
        <dbReference type="ChEBI" id="CHEBI:30616"/>
    </ligand>
</feature>
<dbReference type="PROSITE" id="PS50011">
    <property type="entry name" value="PROTEIN_KINASE_DOM"/>
    <property type="match status" value="1"/>
</dbReference>
<dbReference type="CDD" id="cd08215">
    <property type="entry name" value="STKc_Nek"/>
    <property type="match status" value="1"/>
</dbReference>
<sequence length="612" mass="69246">MNKYIEERCIGRGSYGCAYLVTETSSGNKYVVKKIPVELMTDKEKQQAFAEVDLLSKLNSPFVVQYKENFVEGTVLHIVMGYCDGGDLANCIKAQPPATYFSLDRVLDWFVQMACAIKYLHERHILHRDLKTSNIFLTGRDIVKLGDFGIARTLNSTMDQAKTVVGTPYYMSPEVCESKPYSYASDIWALGCVLYEICTLKHAFDAPNILMLIVKIIQHDFAPLPPCYPAELTDLLRALLDKDPEQRPTIDRVLETPMVVRHMEQLHAKGGHLSEHFVQGAKVMPLMKAPPVVEIFEYSYDDDDAWQPPTPAAAAGWTPAEDEVEERIEPEELLKPNYATEYSEECLDSKHIDYGRKVVRRKALTLDQKYNLKSIHYMSKLHLDAELEMALSDEDRSPVVKRPKARAVVRPVGKAVVVPPPVEADDAYSGSSNYDSGDDDHYTSMSEYEAEENFYSDDSDFDDGPPRTELAYSDDFEDAEAEVIEYANDDFSSDDETDLSMDSKLLVLESYDDELRRPSSRRASKDSHYVNLDTTALFNFTGMLTMVLLFICTCTYIRMKFPTLFDRGQLPGKHEGLTGLCWKASRIGERKSEWVAGMLLAMAVHRLFIAPA</sequence>
<dbReference type="GO" id="GO:0005524">
    <property type="term" value="F:ATP binding"/>
    <property type="evidence" value="ECO:0007669"/>
    <property type="project" value="UniProtKB-UniRule"/>
</dbReference>
<evidence type="ECO:0000256" key="11">
    <source>
        <dbReference type="ARBA" id="ARBA00022777"/>
    </source>
</evidence>
<keyword evidence="23" id="KW-1185">Reference proteome</keyword>
<dbReference type="InterPro" id="IPR008271">
    <property type="entry name" value="Ser/Thr_kinase_AS"/>
</dbReference>
<organism evidence="22 23">
    <name type="scientific">Achlya hypogyna</name>
    <name type="common">Oomycete</name>
    <name type="synonym">Protoachlya hypogyna</name>
    <dbReference type="NCBI Taxonomy" id="1202772"/>
    <lineage>
        <taxon>Eukaryota</taxon>
        <taxon>Sar</taxon>
        <taxon>Stramenopiles</taxon>
        <taxon>Oomycota</taxon>
        <taxon>Saprolegniomycetes</taxon>
        <taxon>Saprolegniales</taxon>
        <taxon>Achlyaceae</taxon>
        <taxon>Achlya</taxon>
    </lineage>
</organism>
<comment type="catalytic activity">
    <reaction evidence="16">
        <text>L-threonyl-[protein] + ATP = O-phospho-L-threonyl-[protein] + ADP + H(+)</text>
        <dbReference type="Rhea" id="RHEA:46608"/>
        <dbReference type="Rhea" id="RHEA-COMP:11060"/>
        <dbReference type="Rhea" id="RHEA-COMP:11605"/>
        <dbReference type="ChEBI" id="CHEBI:15378"/>
        <dbReference type="ChEBI" id="CHEBI:30013"/>
        <dbReference type="ChEBI" id="CHEBI:30616"/>
        <dbReference type="ChEBI" id="CHEBI:61977"/>
        <dbReference type="ChEBI" id="CHEBI:456216"/>
        <dbReference type="EC" id="2.7.11.1"/>
    </reaction>
</comment>
<evidence type="ECO:0000256" key="5">
    <source>
        <dbReference type="ARBA" id="ARBA00012513"/>
    </source>
</evidence>
<evidence type="ECO:0000256" key="4">
    <source>
        <dbReference type="ARBA" id="ARBA00010886"/>
    </source>
</evidence>
<reference evidence="22 23" key="1">
    <citation type="journal article" date="2014" name="Genome Biol. Evol.">
        <title>The secreted proteins of Achlya hypogyna and Thraustotheca clavata identify the ancestral oomycete secretome and reveal gene acquisitions by horizontal gene transfer.</title>
        <authorList>
            <person name="Misner I."/>
            <person name="Blouin N."/>
            <person name="Leonard G."/>
            <person name="Richards T.A."/>
            <person name="Lane C.E."/>
        </authorList>
    </citation>
    <scope>NUCLEOTIDE SEQUENCE [LARGE SCALE GENOMIC DNA]</scope>
    <source>
        <strain evidence="22 23">ATCC 48635</strain>
    </source>
</reference>
<dbReference type="Proteomes" id="UP000243579">
    <property type="component" value="Unassembled WGS sequence"/>
</dbReference>
<evidence type="ECO:0000256" key="14">
    <source>
        <dbReference type="ARBA" id="ARBA00023034"/>
    </source>
</evidence>
<keyword evidence="6 22" id="KW-0723">Serine/threonine-protein kinase</keyword>
<keyword evidence="12 18" id="KW-0067">ATP-binding</keyword>
<keyword evidence="8 20" id="KW-0812">Transmembrane</keyword>
<keyword evidence="11 22" id="KW-0418">Kinase</keyword>
<evidence type="ECO:0000256" key="8">
    <source>
        <dbReference type="ARBA" id="ARBA00022692"/>
    </source>
</evidence>
<evidence type="ECO:0000256" key="9">
    <source>
        <dbReference type="ARBA" id="ARBA00022729"/>
    </source>
</evidence>
<protein>
    <recommendedName>
        <fullName evidence="5">non-specific serine/threonine protein kinase</fullName>
        <ecNumber evidence="5">2.7.11.1</ecNumber>
    </recommendedName>
</protein>
<dbReference type="Gene3D" id="3.30.200.20">
    <property type="entry name" value="Phosphorylase Kinase, domain 1"/>
    <property type="match status" value="1"/>
</dbReference>
<dbReference type="PROSITE" id="PS00108">
    <property type="entry name" value="PROTEIN_KINASE_ST"/>
    <property type="match status" value="1"/>
</dbReference>
<evidence type="ECO:0000256" key="15">
    <source>
        <dbReference type="ARBA" id="ARBA00023136"/>
    </source>
</evidence>
<evidence type="ECO:0000256" key="6">
    <source>
        <dbReference type="ARBA" id="ARBA00022527"/>
    </source>
</evidence>
<dbReference type="OrthoDB" id="248923at2759"/>
<dbReference type="SMART" id="SM00220">
    <property type="entry name" value="S_TKc"/>
    <property type="match status" value="1"/>
</dbReference>
<dbReference type="GO" id="GO:0000139">
    <property type="term" value="C:Golgi membrane"/>
    <property type="evidence" value="ECO:0007669"/>
    <property type="project" value="UniProtKB-SubCell"/>
</dbReference>
<evidence type="ECO:0000256" key="16">
    <source>
        <dbReference type="ARBA" id="ARBA00047899"/>
    </source>
</evidence>
<dbReference type="PROSITE" id="PS00107">
    <property type="entry name" value="PROTEIN_KINASE_ATP"/>
    <property type="match status" value="1"/>
</dbReference>
<feature type="transmembrane region" description="Helical" evidence="20">
    <location>
        <begin position="536"/>
        <end position="557"/>
    </location>
</feature>
<evidence type="ECO:0000256" key="17">
    <source>
        <dbReference type="ARBA" id="ARBA00048679"/>
    </source>
</evidence>
<evidence type="ECO:0000256" key="10">
    <source>
        <dbReference type="ARBA" id="ARBA00022741"/>
    </source>
</evidence>
<feature type="domain" description="Protein kinase" evidence="21">
    <location>
        <begin position="4"/>
        <end position="259"/>
    </location>
</feature>
<evidence type="ECO:0000256" key="13">
    <source>
        <dbReference type="ARBA" id="ARBA00022989"/>
    </source>
</evidence>
<comment type="function">
    <text evidence="1">Involved in the early part of the secretory pathway.</text>
</comment>
<evidence type="ECO:0000256" key="12">
    <source>
        <dbReference type="ARBA" id="ARBA00022840"/>
    </source>
</evidence>
<gene>
    <name evidence="22" type="ORF">ACHHYP_17176</name>
</gene>
<proteinExistence type="inferred from homology"/>